<evidence type="ECO:0000313" key="4">
    <source>
        <dbReference type="Proteomes" id="UP000285286"/>
    </source>
</evidence>
<sequence>MKHIKLIRHGESAANAGQASRDHASIALTQKGIEQAQRVAHSFTQAPQLIVASPFFRAQATARATATAFPAVPFETWAVQEFTYLEPARCADTTVAQRRNWVEAYWARSDPAFRDGAGAESFLDFVARAKAFLEQLAAHPAQDIAVFSHGQFINAVAWLLEYTPETLDGRAMTQWRAYEIANHVPNCCGYALFWHSDDARFKEQVCTSTQAKLRRFYT</sequence>
<gene>
    <name evidence="3" type="ORF">BHU25_22385</name>
</gene>
<keyword evidence="3" id="KW-0808">Transferase</keyword>
<dbReference type="GO" id="GO:0016791">
    <property type="term" value="F:phosphatase activity"/>
    <property type="evidence" value="ECO:0007669"/>
    <property type="project" value="TreeGrafter"/>
</dbReference>
<comment type="caution">
    <text evidence="3">The sequence shown here is derived from an EMBL/GenBank/DDBJ whole genome shotgun (WGS) entry which is preliminary data.</text>
</comment>
<dbReference type="Pfam" id="PF00300">
    <property type="entry name" value="His_Phos_1"/>
    <property type="match status" value="1"/>
</dbReference>
<accession>A0A423CZ49</accession>
<dbReference type="RefSeq" id="WP_123567493.1">
    <property type="nucleotide sequence ID" value="NZ_MOAM01000035.1"/>
</dbReference>
<dbReference type="GO" id="GO:0016301">
    <property type="term" value="F:kinase activity"/>
    <property type="evidence" value="ECO:0007669"/>
    <property type="project" value="UniProtKB-KW"/>
</dbReference>
<dbReference type="AlphaFoldDB" id="A0A423CZ49"/>
<organism evidence="3 4">
    <name type="scientific">Pseudomonas vranovensis</name>
    <dbReference type="NCBI Taxonomy" id="321661"/>
    <lineage>
        <taxon>Bacteria</taxon>
        <taxon>Pseudomonadati</taxon>
        <taxon>Pseudomonadota</taxon>
        <taxon>Gammaproteobacteria</taxon>
        <taxon>Pseudomonadales</taxon>
        <taxon>Pseudomonadaceae</taxon>
        <taxon>Pseudomonas</taxon>
    </lineage>
</organism>
<evidence type="ECO:0000256" key="1">
    <source>
        <dbReference type="ARBA" id="ARBA00023152"/>
    </source>
</evidence>
<dbReference type="CDD" id="cd07067">
    <property type="entry name" value="HP_PGM_like"/>
    <property type="match status" value="1"/>
</dbReference>
<dbReference type="EMBL" id="MOAM01000035">
    <property type="protein sequence ID" value="ROL64632.1"/>
    <property type="molecule type" value="Genomic_DNA"/>
</dbReference>
<protein>
    <submittedName>
        <fullName evidence="3">Phosphoglycerate kinase</fullName>
    </submittedName>
</protein>
<dbReference type="Proteomes" id="UP000285286">
    <property type="component" value="Unassembled WGS sequence"/>
</dbReference>
<keyword evidence="4" id="KW-1185">Reference proteome</keyword>
<name>A0A423CZ49_9PSED</name>
<dbReference type="Gene3D" id="3.40.50.1240">
    <property type="entry name" value="Phosphoglycerate mutase-like"/>
    <property type="match status" value="1"/>
</dbReference>
<dbReference type="InterPro" id="IPR001345">
    <property type="entry name" value="PG/BPGM_mutase_AS"/>
</dbReference>
<dbReference type="InterPro" id="IPR013078">
    <property type="entry name" value="His_Pase_superF_clade-1"/>
</dbReference>
<keyword evidence="2" id="KW-0413">Isomerase</keyword>
<dbReference type="GO" id="GO:0005737">
    <property type="term" value="C:cytoplasm"/>
    <property type="evidence" value="ECO:0007669"/>
    <property type="project" value="TreeGrafter"/>
</dbReference>
<evidence type="ECO:0000256" key="2">
    <source>
        <dbReference type="ARBA" id="ARBA00023235"/>
    </source>
</evidence>
<dbReference type="InterPro" id="IPR029033">
    <property type="entry name" value="His_PPase_superfam"/>
</dbReference>
<keyword evidence="1" id="KW-0324">Glycolysis</keyword>
<dbReference type="PROSITE" id="PS00175">
    <property type="entry name" value="PG_MUTASE"/>
    <property type="match status" value="1"/>
</dbReference>
<dbReference type="PANTHER" id="PTHR48100">
    <property type="entry name" value="BROAD-SPECIFICITY PHOSPHATASE YOR283W-RELATED"/>
    <property type="match status" value="1"/>
</dbReference>
<dbReference type="SMART" id="SM00855">
    <property type="entry name" value="PGAM"/>
    <property type="match status" value="1"/>
</dbReference>
<dbReference type="PANTHER" id="PTHR48100:SF1">
    <property type="entry name" value="HISTIDINE PHOSPHATASE FAMILY PROTEIN-RELATED"/>
    <property type="match status" value="1"/>
</dbReference>
<evidence type="ECO:0000313" key="3">
    <source>
        <dbReference type="EMBL" id="ROL64632.1"/>
    </source>
</evidence>
<dbReference type="InterPro" id="IPR050275">
    <property type="entry name" value="PGM_Phosphatase"/>
</dbReference>
<reference evidence="3 4" key="1">
    <citation type="submission" date="2016-10" db="EMBL/GenBank/DDBJ databases">
        <title>Comparative genome analysis of multiple Pseudomonas spp. focuses on biocontrol and plant growth promoting traits.</title>
        <authorList>
            <person name="Tao X.-Y."/>
            <person name="Taylor C.G."/>
        </authorList>
    </citation>
    <scope>NUCLEOTIDE SEQUENCE [LARGE SCALE GENOMIC DNA]</scope>
    <source>
        <strain evidence="3 4">15D11</strain>
    </source>
</reference>
<dbReference type="SUPFAM" id="SSF53254">
    <property type="entry name" value="Phosphoglycerate mutase-like"/>
    <property type="match status" value="1"/>
</dbReference>
<keyword evidence="3" id="KW-0418">Kinase</keyword>
<proteinExistence type="predicted"/>